<dbReference type="Proteomes" id="UP000441336">
    <property type="component" value="Unassembled WGS sequence"/>
</dbReference>
<accession>A0A7K1THE2</accession>
<keyword evidence="2" id="KW-1185">Reference proteome</keyword>
<dbReference type="RefSeq" id="WP_157567220.1">
    <property type="nucleotide sequence ID" value="NZ_WQKZ01000003.1"/>
</dbReference>
<evidence type="ECO:0000313" key="2">
    <source>
        <dbReference type="Proteomes" id="UP000441336"/>
    </source>
</evidence>
<proteinExistence type="predicted"/>
<reference evidence="1 2" key="1">
    <citation type="submission" date="2019-12" db="EMBL/GenBank/DDBJ databases">
        <title>Hymenobacter sp. HMF4947 Genome sequencing and assembly.</title>
        <authorList>
            <person name="Kang H."/>
            <person name="Cha I."/>
            <person name="Kim H."/>
            <person name="Joh K."/>
        </authorList>
    </citation>
    <scope>NUCLEOTIDE SEQUENCE [LARGE SCALE GENOMIC DNA]</scope>
    <source>
        <strain evidence="1 2">HMF4947</strain>
    </source>
</reference>
<gene>
    <name evidence="1" type="ORF">GO988_15965</name>
</gene>
<protein>
    <submittedName>
        <fullName evidence="1">Uncharacterized protein</fullName>
    </submittedName>
</protein>
<name>A0A7K1THE2_9BACT</name>
<dbReference type="EMBL" id="WQKZ01000003">
    <property type="protein sequence ID" value="MVN77828.1"/>
    <property type="molecule type" value="Genomic_DNA"/>
</dbReference>
<sequence>MKLPSNLTDAATFLARTFNDYAGGESQVMFLGRDQQGRVGVVVSWEGDEMVCAMLIEAFLVKQGETIIHRSQKKAGKTLLVYKTKPHPR</sequence>
<comment type="caution">
    <text evidence="1">The sequence shown here is derived from an EMBL/GenBank/DDBJ whole genome shotgun (WGS) entry which is preliminary data.</text>
</comment>
<dbReference type="AlphaFoldDB" id="A0A7K1THE2"/>
<organism evidence="1 2">
    <name type="scientific">Hymenobacter ginkgonis</name>
    <dbReference type="NCBI Taxonomy" id="2682976"/>
    <lineage>
        <taxon>Bacteria</taxon>
        <taxon>Pseudomonadati</taxon>
        <taxon>Bacteroidota</taxon>
        <taxon>Cytophagia</taxon>
        <taxon>Cytophagales</taxon>
        <taxon>Hymenobacteraceae</taxon>
        <taxon>Hymenobacter</taxon>
    </lineage>
</organism>
<evidence type="ECO:0000313" key="1">
    <source>
        <dbReference type="EMBL" id="MVN77828.1"/>
    </source>
</evidence>